<evidence type="ECO:0000313" key="3">
    <source>
        <dbReference type="Proteomes" id="UP000236333"/>
    </source>
</evidence>
<accession>A0A2J8A4F5</accession>
<organism evidence="2 3">
    <name type="scientific">Tetrabaena socialis</name>
    <dbReference type="NCBI Taxonomy" id="47790"/>
    <lineage>
        <taxon>Eukaryota</taxon>
        <taxon>Viridiplantae</taxon>
        <taxon>Chlorophyta</taxon>
        <taxon>core chlorophytes</taxon>
        <taxon>Chlorophyceae</taxon>
        <taxon>CS clade</taxon>
        <taxon>Chlamydomonadales</taxon>
        <taxon>Tetrabaenaceae</taxon>
        <taxon>Tetrabaena</taxon>
    </lineage>
</organism>
<dbReference type="AlphaFoldDB" id="A0A2J8A4F5"/>
<comment type="caution">
    <text evidence="2">The sequence shown here is derived from an EMBL/GenBank/DDBJ whole genome shotgun (WGS) entry which is preliminary data.</text>
</comment>
<feature type="compositionally biased region" description="Basic residues" evidence="1">
    <location>
        <begin position="250"/>
        <end position="262"/>
    </location>
</feature>
<keyword evidence="3" id="KW-1185">Reference proteome</keyword>
<evidence type="ECO:0000256" key="1">
    <source>
        <dbReference type="SAM" id="MobiDB-lite"/>
    </source>
</evidence>
<name>A0A2J8A4F5_9CHLO</name>
<evidence type="ECO:0000313" key="2">
    <source>
        <dbReference type="EMBL" id="PNH07385.1"/>
    </source>
</evidence>
<feature type="region of interest" description="Disordered" evidence="1">
    <location>
        <begin position="1"/>
        <end position="60"/>
    </location>
</feature>
<feature type="compositionally biased region" description="Gly residues" evidence="1">
    <location>
        <begin position="30"/>
        <end position="50"/>
    </location>
</feature>
<proteinExistence type="predicted"/>
<sequence>MEQGVAARLRGPARPRQAGEVPAAPATAPRGGGGHVGGGSGSGGSGGGRGVAPTSSEVQTDIRVRPKECVNDILVLGAYLTTKMSGRTKPLALDGTELRCDSQWSDKGLGEDPLKSCYPAFVGEAEALARMDPRTQVLAHKLADPKRLALLIWGSPDMGVHHHKARFDGTASALFAAGGVLFCDAAVAQLQLMIPRRHAQMLMQTTRPATSNAAPRMYTFVPSNYDEVHPEFAAAAAAMGQAAAAGPSKPPHKKPPSGKRRQAAAAAEGGSSQGGSAAPAGGGAAAEDGRWHEDGSFGWAARLLQRSFVQWQSQDEDGQVIGDGVLAHLRVDAPHDIDTEQLGLVEQGKQYRFSLIHSPLEVGEMVGCCAFPD</sequence>
<dbReference type="Proteomes" id="UP000236333">
    <property type="component" value="Unassembled WGS sequence"/>
</dbReference>
<dbReference type="EMBL" id="PGGS01000183">
    <property type="protein sequence ID" value="PNH07385.1"/>
    <property type="molecule type" value="Genomic_DNA"/>
</dbReference>
<protein>
    <submittedName>
        <fullName evidence="2">Uncharacterized protein</fullName>
    </submittedName>
</protein>
<feature type="region of interest" description="Disordered" evidence="1">
    <location>
        <begin position="242"/>
        <end position="291"/>
    </location>
</feature>
<reference evidence="2 3" key="1">
    <citation type="journal article" date="2017" name="Mol. Biol. Evol.">
        <title>The 4-celled Tetrabaena socialis nuclear genome reveals the essential components for genetic control of cell number at the origin of multicellularity in the volvocine lineage.</title>
        <authorList>
            <person name="Featherston J."/>
            <person name="Arakaki Y."/>
            <person name="Hanschen E.R."/>
            <person name="Ferris P.J."/>
            <person name="Michod R.E."/>
            <person name="Olson B.J.S.C."/>
            <person name="Nozaki H."/>
            <person name="Durand P.M."/>
        </authorList>
    </citation>
    <scope>NUCLEOTIDE SEQUENCE [LARGE SCALE GENOMIC DNA]</scope>
    <source>
        <strain evidence="2 3">NIES-571</strain>
    </source>
</reference>
<feature type="compositionally biased region" description="Low complexity" evidence="1">
    <location>
        <begin position="263"/>
        <end position="279"/>
    </location>
</feature>
<gene>
    <name evidence="2" type="ORF">TSOC_006157</name>
</gene>